<dbReference type="EMBL" id="ACQT01000012">
    <property type="protein sequence ID" value="EER61667.1"/>
    <property type="molecule type" value="Genomic_DNA"/>
</dbReference>
<dbReference type="PANTHER" id="PTHR30408">
    <property type="entry name" value="TYPE-1 RESTRICTION ENZYME ECOKI SPECIFICITY PROTEIN"/>
    <property type="match status" value="1"/>
</dbReference>
<keyword evidence="6" id="KW-1185">Reference proteome</keyword>
<dbReference type="GO" id="GO:0009307">
    <property type="term" value="P:DNA restriction-modification system"/>
    <property type="evidence" value="ECO:0007669"/>
    <property type="project" value="UniProtKB-KW"/>
</dbReference>
<organism evidence="5 6">
    <name type="scientific">Acidovorax delafieldii 2AN</name>
    <dbReference type="NCBI Taxonomy" id="573060"/>
    <lineage>
        <taxon>Bacteria</taxon>
        <taxon>Pseudomonadati</taxon>
        <taxon>Pseudomonadota</taxon>
        <taxon>Betaproteobacteria</taxon>
        <taxon>Burkholderiales</taxon>
        <taxon>Comamonadaceae</taxon>
        <taxon>Acidovorax</taxon>
    </lineage>
</organism>
<evidence type="ECO:0000259" key="4">
    <source>
        <dbReference type="Pfam" id="PF01420"/>
    </source>
</evidence>
<dbReference type="GO" id="GO:0003677">
    <property type="term" value="F:DNA binding"/>
    <property type="evidence" value="ECO:0007669"/>
    <property type="project" value="UniProtKB-KW"/>
</dbReference>
<gene>
    <name evidence="5" type="ORF">AcdelDRAFT_0779</name>
</gene>
<comment type="similarity">
    <text evidence="1">Belongs to the type-I restriction system S methylase family.</text>
</comment>
<feature type="domain" description="Type I restriction modification DNA specificity" evidence="4">
    <location>
        <begin position="3"/>
        <end position="68"/>
    </location>
</feature>
<dbReference type="CDD" id="cd17501">
    <property type="entry name" value="RMtype1_S_Vch69ORF1407P_TRD2-CR2_like"/>
    <property type="match status" value="1"/>
</dbReference>
<dbReference type="PANTHER" id="PTHR30408:SF12">
    <property type="entry name" value="TYPE I RESTRICTION ENZYME MJAVIII SPECIFICITY SUBUNIT"/>
    <property type="match status" value="1"/>
</dbReference>
<reference evidence="5 6" key="1">
    <citation type="submission" date="2009-05" db="EMBL/GenBank/DDBJ databases">
        <title>The draft genome of Acidovorax delafieldii 2AN.</title>
        <authorList>
            <consortium name="US DOE Joint Genome Institute (JGI-PGF)"/>
            <person name="Lucas S."/>
            <person name="Copeland A."/>
            <person name="Lapidus A."/>
            <person name="Glavina del Rio T."/>
            <person name="Tice H."/>
            <person name="Bruce D."/>
            <person name="Goodwin L."/>
            <person name="Pitluck S."/>
            <person name="Larimer F."/>
            <person name="Land M.L."/>
            <person name="Hauser L."/>
            <person name="Shelobolina E.S."/>
            <person name="Picardal F."/>
            <person name="Roden E."/>
            <person name="Emerson D."/>
        </authorList>
    </citation>
    <scope>NUCLEOTIDE SEQUENCE [LARGE SCALE GENOMIC DNA]</scope>
    <source>
        <strain evidence="5 6">2AN</strain>
    </source>
</reference>
<name>C5T1J9_ACIDE</name>
<feature type="domain" description="Type I restriction modification DNA specificity" evidence="4">
    <location>
        <begin position="118"/>
        <end position="267"/>
    </location>
</feature>
<dbReference type="InterPro" id="IPR044946">
    <property type="entry name" value="Restrct_endonuc_typeI_TRD_sf"/>
</dbReference>
<comment type="caution">
    <text evidence="5">The sequence shown here is derived from an EMBL/GenBank/DDBJ whole genome shotgun (WGS) entry which is preliminary data.</text>
</comment>
<dbReference type="Gene3D" id="3.90.220.20">
    <property type="entry name" value="DNA methylase specificity domains"/>
    <property type="match status" value="2"/>
</dbReference>
<dbReference type="Proteomes" id="UP000003856">
    <property type="component" value="Unassembled WGS sequence"/>
</dbReference>
<evidence type="ECO:0000256" key="1">
    <source>
        <dbReference type="ARBA" id="ARBA00010923"/>
    </source>
</evidence>
<evidence type="ECO:0000313" key="6">
    <source>
        <dbReference type="Proteomes" id="UP000003856"/>
    </source>
</evidence>
<keyword evidence="3" id="KW-0238">DNA-binding</keyword>
<accession>C5T1J9</accession>
<evidence type="ECO:0000313" key="5">
    <source>
        <dbReference type="EMBL" id="EER61667.1"/>
    </source>
</evidence>
<dbReference type="Pfam" id="PF01420">
    <property type="entry name" value="Methylase_S"/>
    <property type="match status" value="2"/>
</dbReference>
<dbReference type="SUPFAM" id="SSF116734">
    <property type="entry name" value="DNA methylase specificity domain"/>
    <property type="match status" value="2"/>
</dbReference>
<evidence type="ECO:0000256" key="3">
    <source>
        <dbReference type="ARBA" id="ARBA00023125"/>
    </source>
</evidence>
<keyword evidence="2" id="KW-0680">Restriction system</keyword>
<dbReference type="InterPro" id="IPR052021">
    <property type="entry name" value="Type-I_RS_S_subunit"/>
</dbReference>
<evidence type="ECO:0000256" key="2">
    <source>
        <dbReference type="ARBA" id="ARBA00022747"/>
    </source>
</evidence>
<proteinExistence type="inferred from homology"/>
<protein>
    <submittedName>
        <fullName evidence="5">Restriction modification system DNA specificity domain protein</fullName>
    </submittedName>
</protein>
<dbReference type="AlphaFoldDB" id="C5T1J9"/>
<dbReference type="REBASE" id="29246">
    <property type="entry name" value="S.Ade2ANORF778P"/>
</dbReference>
<dbReference type="InterPro" id="IPR000055">
    <property type="entry name" value="Restrct_endonuc_typeI_TRD"/>
</dbReference>
<dbReference type="PATRIC" id="fig|573060.9.peg.4434"/>
<sequence>MSYLTHPTIKSYIESFNAGGSRRAITKAHIESFVVPLPPLATQRAIAALLGGIDDRITLLRETNATLEAIAQALFKSWFVDFDPVRAKMEGRTPEGMDEATAALFPDGFETSELGEVPRGWRVGCIDDICSTVTNGGTPSRSKTEYWEQGTIPWFKTGEFHDGFLLQPSERITNAALIGSSVKLLPKDAVLMAIYAAPTVGRLGILVEPATFNQACTGMVARNEVGPWFLFWTLLNGRDWFNSRANGAAQQNISKAIVSAYLTVIPPNPVLDSFNLVASGIHEAIRMNTEKAMTLSTLRDTLLPRLISGQLRLPEAQNELMCAIG</sequence>